<dbReference type="InterPro" id="IPR052908">
    <property type="entry name" value="AP-4-A_phosphorylase"/>
</dbReference>
<feature type="short sequence motif" description="Histidine triad motif" evidence="4">
    <location>
        <begin position="117"/>
        <end position="121"/>
    </location>
</feature>
<reference evidence="6" key="1">
    <citation type="submission" date="2022-12" db="EMBL/GenBank/DDBJ databases">
        <title>Reference genome sequencing for broad-spectrum identification of bacterial and archaeal isolates by mass spectrometry.</title>
        <authorList>
            <person name="Sekiguchi Y."/>
            <person name="Tourlousse D.M."/>
        </authorList>
    </citation>
    <scope>NUCLEOTIDE SEQUENCE</scope>
    <source>
        <strain evidence="6">ASRB1</strain>
    </source>
</reference>
<feature type="domain" description="HIT" evidence="5">
    <location>
        <begin position="22"/>
        <end position="132"/>
    </location>
</feature>
<dbReference type="InterPro" id="IPR039383">
    <property type="entry name" value="FHIT"/>
</dbReference>
<evidence type="ECO:0000259" key="5">
    <source>
        <dbReference type="PROSITE" id="PS51084"/>
    </source>
</evidence>
<dbReference type="Proteomes" id="UP001144372">
    <property type="component" value="Unassembled WGS sequence"/>
</dbReference>
<dbReference type="Pfam" id="PF01230">
    <property type="entry name" value="HIT"/>
    <property type="match status" value="1"/>
</dbReference>
<dbReference type="Gene3D" id="3.30.428.10">
    <property type="entry name" value="HIT-like"/>
    <property type="match status" value="1"/>
</dbReference>
<dbReference type="AlphaFoldDB" id="A0A9W6L7X5"/>
<dbReference type="PROSITE" id="PS51084">
    <property type="entry name" value="HIT_2"/>
    <property type="match status" value="1"/>
</dbReference>
<dbReference type="SUPFAM" id="SSF54197">
    <property type="entry name" value="HIT-like"/>
    <property type="match status" value="1"/>
</dbReference>
<feature type="binding site" evidence="3">
    <location>
        <position position="49"/>
    </location>
    <ligand>
        <name>substrate</name>
    </ligand>
</feature>
<dbReference type="EMBL" id="BSDR01000001">
    <property type="protein sequence ID" value="GLI35052.1"/>
    <property type="molecule type" value="Genomic_DNA"/>
</dbReference>
<proteinExistence type="predicted"/>
<evidence type="ECO:0000313" key="7">
    <source>
        <dbReference type="Proteomes" id="UP001144372"/>
    </source>
</evidence>
<dbReference type="InterPro" id="IPR036265">
    <property type="entry name" value="HIT-like_sf"/>
</dbReference>
<organism evidence="6 7">
    <name type="scientific">Desulforhabdus amnigena</name>
    <dbReference type="NCBI Taxonomy" id="40218"/>
    <lineage>
        <taxon>Bacteria</taxon>
        <taxon>Pseudomonadati</taxon>
        <taxon>Thermodesulfobacteriota</taxon>
        <taxon>Syntrophobacteria</taxon>
        <taxon>Syntrophobacterales</taxon>
        <taxon>Syntrophobacteraceae</taxon>
        <taxon>Desulforhabdus</taxon>
    </lineage>
</organism>
<comment type="caution">
    <text evidence="6">The sequence shown here is derived from an EMBL/GenBank/DDBJ whole genome shotgun (WGS) entry which is preliminary data.</text>
</comment>
<dbReference type="CDD" id="cd01275">
    <property type="entry name" value="FHIT"/>
    <property type="match status" value="1"/>
</dbReference>
<dbReference type="PANTHER" id="PTHR42997:SF1">
    <property type="entry name" value="AP-4-A PHOSPHORYLASE"/>
    <property type="match status" value="1"/>
</dbReference>
<dbReference type="GO" id="GO:0000166">
    <property type="term" value="F:nucleotide binding"/>
    <property type="evidence" value="ECO:0007669"/>
    <property type="project" value="UniProtKB-KW"/>
</dbReference>
<dbReference type="InterPro" id="IPR011146">
    <property type="entry name" value="HIT-like"/>
</dbReference>
<dbReference type="PANTHER" id="PTHR42997">
    <property type="entry name" value="HIT FAMILY HYDROLASE"/>
    <property type="match status" value="1"/>
</dbReference>
<accession>A0A9W6L7X5</accession>
<evidence type="ECO:0000313" key="6">
    <source>
        <dbReference type="EMBL" id="GLI35052.1"/>
    </source>
</evidence>
<feature type="binding site" evidence="3">
    <location>
        <begin position="111"/>
        <end position="114"/>
    </location>
    <ligand>
        <name>substrate</name>
    </ligand>
</feature>
<gene>
    <name evidence="6" type="ORF">DAMNIGENAA_24850</name>
</gene>
<evidence type="ECO:0000256" key="1">
    <source>
        <dbReference type="ARBA" id="ARBA00022741"/>
    </source>
</evidence>
<evidence type="ECO:0000256" key="3">
    <source>
        <dbReference type="PIRSR" id="PIRSR639383-2"/>
    </source>
</evidence>
<dbReference type="RefSeq" id="WP_281794585.1">
    <property type="nucleotide sequence ID" value="NZ_BSDR01000001.1"/>
</dbReference>
<keyword evidence="7" id="KW-1185">Reference proteome</keyword>
<keyword evidence="1" id="KW-0547">Nucleotide-binding</keyword>
<evidence type="ECO:0000256" key="2">
    <source>
        <dbReference type="PIRSR" id="PIRSR639383-1"/>
    </source>
</evidence>
<feature type="binding site" evidence="3">
    <location>
        <position position="121"/>
    </location>
    <ligand>
        <name>substrate</name>
    </ligand>
</feature>
<feature type="active site" description="Tele-AMP-histidine intermediate" evidence="2">
    <location>
        <position position="119"/>
    </location>
</feature>
<protein>
    <submittedName>
        <fullName evidence="6">Hydrolase</fullName>
    </submittedName>
</protein>
<name>A0A9W6L7X5_9BACT</name>
<keyword evidence="6" id="KW-0378">Hydrolase</keyword>
<dbReference type="GO" id="GO:0016787">
    <property type="term" value="F:hydrolase activity"/>
    <property type="evidence" value="ECO:0007669"/>
    <property type="project" value="UniProtKB-KW"/>
</dbReference>
<sequence length="166" mass="19162">MQNLWAPWRIDYILGKREPYCIFCPEGDGHSDEERLILHRGERIMVMMNKYPYNNGHLLVAPWRHVAAVEELEADEMLHLMQWIQTCIVILKKVMHPEGFNVGLNLGTVAGAGVKDHLHFHVVPRWNGDTNFLPVLADIRSIPEHLKATYEKLLPHFLKEGGHETV</sequence>
<evidence type="ECO:0000256" key="4">
    <source>
        <dbReference type="PROSITE-ProRule" id="PRU00464"/>
    </source>
</evidence>